<keyword evidence="1" id="KW-0812">Transmembrane</keyword>
<dbReference type="SUPFAM" id="SSF81343">
    <property type="entry name" value="Fumarate reductase respiratory complex transmembrane subunits"/>
    <property type="match status" value="1"/>
</dbReference>
<proteinExistence type="predicted"/>
<evidence type="ECO:0000256" key="1">
    <source>
        <dbReference type="SAM" id="Phobius"/>
    </source>
</evidence>
<reference evidence="2 3" key="1">
    <citation type="submission" date="2016-01" db="EMBL/GenBank/DDBJ databases">
        <authorList>
            <person name="Oliw E.H."/>
        </authorList>
    </citation>
    <scope>NUCLEOTIDE SEQUENCE [LARGE SCALE GENOMIC DNA]</scope>
    <source>
        <strain evidence="2 3">DY10</strain>
    </source>
</reference>
<accession>A0A1P9WWY6</accession>
<dbReference type="OrthoDB" id="8114024at2"/>
<feature type="transmembrane region" description="Helical" evidence="1">
    <location>
        <begin position="56"/>
        <end position="76"/>
    </location>
</feature>
<evidence type="ECO:0000313" key="3">
    <source>
        <dbReference type="Proteomes" id="UP000187941"/>
    </source>
</evidence>
<feature type="transmembrane region" description="Helical" evidence="1">
    <location>
        <begin position="96"/>
        <end position="118"/>
    </location>
</feature>
<feature type="transmembrane region" description="Helical" evidence="1">
    <location>
        <begin position="138"/>
        <end position="156"/>
    </location>
</feature>
<name>A0A1P9WWY6_9BACT</name>
<feature type="transmembrane region" description="Helical" evidence="1">
    <location>
        <begin position="176"/>
        <end position="193"/>
    </location>
</feature>
<keyword evidence="1" id="KW-1133">Transmembrane helix</keyword>
<dbReference type="AlphaFoldDB" id="A0A1P9WWY6"/>
<protein>
    <recommendedName>
        <fullName evidence="4">Succinate dehydrogenase</fullName>
    </recommendedName>
</protein>
<gene>
    <name evidence="2" type="ORF">AWR27_11545</name>
</gene>
<dbReference type="InterPro" id="IPR034804">
    <property type="entry name" value="SQR/QFR_C/D"/>
</dbReference>
<dbReference type="RefSeq" id="WP_077131333.1">
    <property type="nucleotide sequence ID" value="NZ_CP014263.1"/>
</dbReference>
<keyword evidence="1" id="KW-0472">Membrane</keyword>
<dbReference type="Proteomes" id="UP000187941">
    <property type="component" value="Chromosome"/>
</dbReference>
<dbReference type="STRING" id="1178516.AWR27_11545"/>
<dbReference type="KEGG" id="smon:AWR27_11545"/>
<evidence type="ECO:0008006" key="4">
    <source>
        <dbReference type="Google" id="ProtNLM"/>
    </source>
</evidence>
<feature type="transmembrane region" description="Helical" evidence="1">
    <location>
        <begin position="12"/>
        <end position="36"/>
    </location>
</feature>
<dbReference type="GO" id="GO:0016020">
    <property type="term" value="C:membrane"/>
    <property type="evidence" value="ECO:0007669"/>
    <property type="project" value="InterPro"/>
</dbReference>
<evidence type="ECO:0000313" key="2">
    <source>
        <dbReference type="EMBL" id="AQG79902.1"/>
    </source>
</evidence>
<dbReference type="EMBL" id="CP014263">
    <property type="protein sequence ID" value="AQG79902.1"/>
    <property type="molecule type" value="Genomic_DNA"/>
</dbReference>
<organism evidence="2 3">
    <name type="scientific">Spirosoma montaniterrae</name>
    <dbReference type="NCBI Taxonomy" id="1178516"/>
    <lineage>
        <taxon>Bacteria</taxon>
        <taxon>Pseudomonadati</taxon>
        <taxon>Bacteroidota</taxon>
        <taxon>Cytophagia</taxon>
        <taxon>Cytophagales</taxon>
        <taxon>Cytophagaceae</taxon>
        <taxon>Spirosoma</taxon>
    </lineage>
</organism>
<sequence>MAIAKPTNARRLHYYAGLTIAVFVVMHLINHLSSLYGPERHIALMQTLRSVYRHPVAETLLLGAVLVQIGSGLRLFRDTRHTATTFFGRMHRWTGLYLAIFFVIHLSAVLGGRCVLHLDTNFYFGVAGLNSFPFNLFFVPYYGLAILSFFGHVAAIHHKKMSRTVAGLSPTVQARAILLLGAVVTLLIVYGLTNGFRGVTIPAEYGVLIGKPIAE</sequence>
<keyword evidence="3" id="KW-1185">Reference proteome</keyword>